<dbReference type="SUPFAM" id="SSF50939">
    <property type="entry name" value="Sialidases"/>
    <property type="match status" value="1"/>
</dbReference>
<protein>
    <submittedName>
        <fullName evidence="2">Photosystem II stability/assembly factor-like uncharacterized protein</fullName>
    </submittedName>
</protein>
<dbReference type="InterPro" id="IPR011040">
    <property type="entry name" value="Sialidase"/>
</dbReference>
<accession>A0A7W9W8I4</accession>
<feature type="domain" description="Sialidase" evidence="1">
    <location>
        <begin position="60"/>
        <end position="299"/>
    </location>
</feature>
<comment type="caution">
    <text evidence="2">The sequence shown here is derived from an EMBL/GenBank/DDBJ whole genome shotgun (WGS) entry which is preliminary data.</text>
</comment>
<dbReference type="Gene3D" id="2.120.10.10">
    <property type="match status" value="1"/>
</dbReference>
<organism evidence="2 3">
    <name type="scientific">Armatimonas rosea</name>
    <dbReference type="NCBI Taxonomy" id="685828"/>
    <lineage>
        <taxon>Bacteria</taxon>
        <taxon>Bacillati</taxon>
        <taxon>Armatimonadota</taxon>
        <taxon>Armatimonadia</taxon>
        <taxon>Armatimonadales</taxon>
        <taxon>Armatimonadaceae</taxon>
        <taxon>Armatimonas</taxon>
    </lineage>
</organism>
<dbReference type="AlphaFoldDB" id="A0A7W9W8I4"/>
<dbReference type="Proteomes" id="UP000520814">
    <property type="component" value="Unassembled WGS sequence"/>
</dbReference>
<evidence type="ECO:0000259" key="1">
    <source>
        <dbReference type="Pfam" id="PF13088"/>
    </source>
</evidence>
<dbReference type="RefSeq" id="WP_184203674.1">
    <property type="nucleotide sequence ID" value="NZ_JACHGW010000007.1"/>
</dbReference>
<evidence type="ECO:0000313" key="3">
    <source>
        <dbReference type="Proteomes" id="UP000520814"/>
    </source>
</evidence>
<sequence length="329" mass="35773">MNPFLILSRGGDAGPYQAFPDLCRLRNGELYCVFYAGYGHVSLPDSGKGWPQGGRICAVRSRDEGKTWSAPVTIFDDALDNRDPHVAQLKDGSLVCSFFSLKPGTGGRPYDGVGTQLIRSTDGGKTWEKEAKVVAPPGWYVSAPVRQLPDKTCLLGLYFFGGAGNEYGGVIRSTDSGRTWSAPIPIAESQKLPLDAETDVIRLRDGVLLAALRSSKINLHFATSHDSGKSWGPACDSGFKGHAPHFTRLKTGEILLTHRLPNTALHVSRDDARTWEGPLEIDNVIGAYPSTVELNDGSILVVYYTEGEGSHVRAKRFRLTPKGPEFLSI</sequence>
<reference evidence="2 3" key="1">
    <citation type="submission" date="2020-08" db="EMBL/GenBank/DDBJ databases">
        <title>Genomic Encyclopedia of Type Strains, Phase IV (KMG-IV): sequencing the most valuable type-strain genomes for metagenomic binning, comparative biology and taxonomic classification.</title>
        <authorList>
            <person name="Goeker M."/>
        </authorList>
    </citation>
    <scope>NUCLEOTIDE SEQUENCE [LARGE SCALE GENOMIC DNA]</scope>
    <source>
        <strain evidence="2 3">DSM 23562</strain>
    </source>
</reference>
<proteinExistence type="predicted"/>
<dbReference type="PANTHER" id="PTHR43752:SF2">
    <property type="entry name" value="BNR_ASP-BOX REPEAT FAMILY PROTEIN"/>
    <property type="match status" value="1"/>
</dbReference>
<name>A0A7W9W8I4_ARMRO</name>
<dbReference type="CDD" id="cd15482">
    <property type="entry name" value="Sialidase_non-viral"/>
    <property type="match status" value="1"/>
</dbReference>
<dbReference type="EMBL" id="JACHGW010000007">
    <property type="protein sequence ID" value="MBB6053584.1"/>
    <property type="molecule type" value="Genomic_DNA"/>
</dbReference>
<dbReference type="Pfam" id="PF13088">
    <property type="entry name" value="BNR_2"/>
    <property type="match status" value="1"/>
</dbReference>
<gene>
    <name evidence="2" type="ORF">HNQ39_005419</name>
</gene>
<dbReference type="PANTHER" id="PTHR43752">
    <property type="entry name" value="BNR/ASP-BOX REPEAT FAMILY PROTEIN"/>
    <property type="match status" value="1"/>
</dbReference>
<keyword evidence="3" id="KW-1185">Reference proteome</keyword>
<dbReference type="InterPro" id="IPR036278">
    <property type="entry name" value="Sialidase_sf"/>
</dbReference>
<evidence type="ECO:0000313" key="2">
    <source>
        <dbReference type="EMBL" id="MBB6053584.1"/>
    </source>
</evidence>